<protein>
    <submittedName>
        <fullName evidence="1">Uncharacterized protein</fullName>
    </submittedName>
</protein>
<name>A0A9Q0EQY6_9TELE</name>
<dbReference type="EMBL" id="JANIIK010000038">
    <property type="protein sequence ID" value="KAJ3610321.1"/>
    <property type="molecule type" value="Genomic_DNA"/>
</dbReference>
<proteinExistence type="predicted"/>
<dbReference type="Proteomes" id="UP001148018">
    <property type="component" value="Unassembled WGS sequence"/>
</dbReference>
<feature type="non-terminal residue" evidence="1">
    <location>
        <position position="1"/>
    </location>
</feature>
<reference evidence="1" key="1">
    <citation type="submission" date="2022-07" db="EMBL/GenBank/DDBJ databases">
        <title>Chromosome-level genome of Muraenolepis orangiensis.</title>
        <authorList>
            <person name="Kim J."/>
        </authorList>
    </citation>
    <scope>NUCLEOTIDE SEQUENCE</scope>
    <source>
        <strain evidence="1">KU_S4_2022</strain>
        <tissue evidence="1">Muscle</tissue>
    </source>
</reference>
<feature type="non-terminal residue" evidence="1">
    <location>
        <position position="103"/>
    </location>
</feature>
<organism evidence="1 2">
    <name type="scientific">Muraenolepis orangiensis</name>
    <name type="common">Patagonian moray cod</name>
    <dbReference type="NCBI Taxonomy" id="630683"/>
    <lineage>
        <taxon>Eukaryota</taxon>
        <taxon>Metazoa</taxon>
        <taxon>Chordata</taxon>
        <taxon>Craniata</taxon>
        <taxon>Vertebrata</taxon>
        <taxon>Euteleostomi</taxon>
        <taxon>Actinopterygii</taxon>
        <taxon>Neopterygii</taxon>
        <taxon>Teleostei</taxon>
        <taxon>Neoteleostei</taxon>
        <taxon>Acanthomorphata</taxon>
        <taxon>Zeiogadaria</taxon>
        <taxon>Gadariae</taxon>
        <taxon>Gadiformes</taxon>
        <taxon>Muraenolepidoidei</taxon>
        <taxon>Muraenolepididae</taxon>
        <taxon>Muraenolepis</taxon>
    </lineage>
</organism>
<sequence>PHITVTTGRGGEINLSENHPVNTQAHASGLNFHRPEKSLLARRERENLLLFSSGERERENLLLFSSGESENLLLFSSGERENLLLFSSGERENLLLFPIVSRS</sequence>
<comment type="caution">
    <text evidence="1">The sequence shown here is derived from an EMBL/GenBank/DDBJ whole genome shotgun (WGS) entry which is preliminary data.</text>
</comment>
<keyword evidence="2" id="KW-1185">Reference proteome</keyword>
<evidence type="ECO:0000313" key="2">
    <source>
        <dbReference type="Proteomes" id="UP001148018"/>
    </source>
</evidence>
<dbReference type="AlphaFoldDB" id="A0A9Q0EQY6"/>
<evidence type="ECO:0000313" key="1">
    <source>
        <dbReference type="EMBL" id="KAJ3610321.1"/>
    </source>
</evidence>
<gene>
    <name evidence="1" type="ORF">NHX12_022414</name>
</gene>
<accession>A0A9Q0EQY6</accession>